<sequence length="478" mass="53862">MSSSRNTRGKQAARRATDTSPDRDRSVANRPAIEQQAQRETTTQEDELLQRETPKSVPRNEPKGRRDESEDSSKREASDPENSPGTPQSEEGQPLRNPLLNHGKARSALPIRSHQPAAGDANPYCTQSAMELRAAHMHHDNAAATGTTIPSQDRTGNNDNGATHGTTYGPSPDDDEAKIAFVWAKIPDIIRREMQRHGGFETIHTWIDFERALRNAETANCTVIAPSLSQNGFSVSVGRRDAEEQHSPDPPTPQLGLSGDEIRDDKWYDRRGILWVRTWVNRTKAHLEKCIADALDLVPPHKGRSLPDGEESLPEFQLASDKPDPEELKHVLEIEEGKKIPNLLIYNLSGRELEILREYLAAAQEKGWIRPSKSLVRAPILFVLKSDGTMRLCVDYRGLNKVTIKDRYPIPLVSEMLDRLSKAAIYTKLDLRDAYYRLRVCEGDEWKTAFKTRYGHYEYNVMLFGLANAPATFQSYVH</sequence>
<dbReference type="STRING" id="183478.A0A364MWS1"/>
<feature type="compositionally biased region" description="Basic and acidic residues" evidence="1">
    <location>
        <begin position="238"/>
        <end position="247"/>
    </location>
</feature>
<protein>
    <submittedName>
        <fullName evidence="3">Gag/polymerase/env polyprotein</fullName>
        <ecNumber evidence="3">2.7.7.49</ecNumber>
    </submittedName>
</protein>
<feature type="compositionally biased region" description="Basic and acidic residues" evidence="1">
    <location>
        <begin position="15"/>
        <end position="27"/>
    </location>
</feature>
<dbReference type="SUPFAM" id="SSF56672">
    <property type="entry name" value="DNA/RNA polymerases"/>
    <property type="match status" value="1"/>
</dbReference>
<feature type="compositionally biased region" description="Polar residues" evidence="1">
    <location>
        <begin position="80"/>
        <end position="91"/>
    </location>
</feature>
<dbReference type="Proteomes" id="UP000249619">
    <property type="component" value="Unassembled WGS sequence"/>
</dbReference>
<feature type="compositionally biased region" description="Basic and acidic residues" evidence="1">
    <location>
        <begin position="48"/>
        <end position="78"/>
    </location>
</feature>
<dbReference type="PANTHER" id="PTHR24559:SF444">
    <property type="entry name" value="REVERSE TRANSCRIPTASE DOMAIN-CONTAINING PROTEIN"/>
    <property type="match status" value="1"/>
</dbReference>
<evidence type="ECO:0000313" key="3">
    <source>
        <dbReference type="EMBL" id="RAR05874.1"/>
    </source>
</evidence>
<gene>
    <name evidence="3" type="ORF">DDE83_007188</name>
</gene>
<reference evidence="4" key="1">
    <citation type="submission" date="2018-05" db="EMBL/GenBank/DDBJ databases">
        <title>Draft genome sequence of Stemphylium lycopersici strain CIDEFI 213.</title>
        <authorList>
            <person name="Medina R."/>
            <person name="Franco M.E.E."/>
            <person name="Lucentini C.G."/>
            <person name="Saparrat M.C.N."/>
            <person name="Balatti P.A."/>
        </authorList>
    </citation>
    <scope>NUCLEOTIDE SEQUENCE [LARGE SCALE GENOMIC DNA]</scope>
    <source>
        <strain evidence="4">CIDEFI 213</strain>
    </source>
</reference>
<keyword evidence="3" id="KW-0808">Transferase</keyword>
<dbReference type="InterPro" id="IPR043502">
    <property type="entry name" value="DNA/RNA_pol_sf"/>
</dbReference>
<dbReference type="Gene3D" id="3.10.10.10">
    <property type="entry name" value="HIV Type 1 Reverse Transcriptase, subunit A, domain 1"/>
    <property type="match status" value="1"/>
</dbReference>
<name>A0A364MWS1_STELY</name>
<feature type="region of interest" description="Disordered" evidence="1">
    <location>
        <begin position="144"/>
        <end position="175"/>
    </location>
</feature>
<dbReference type="Pfam" id="PF00078">
    <property type="entry name" value="RVT_1"/>
    <property type="match status" value="1"/>
</dbReference>
<dbReference type="PANTHER" id="PTHR24559">
    <property type="entry name" value="TRANSPOSON TY3-I GAG-POL POLYPROTEIN"/>
    <property type="match status" value="1"/>
</dbReference>
<organism evidence="3 4">
    <name type="scientific">Stemphylium lycopersici</name>
    <name type="common">Tomato gray leaf spot disease fungus</name>
    <name type="synonym">Thyrospora lycopersici</name>
    <dbReference type="NCBI Taxonomy" id="183478"/>
    <lineage>
        <taxon>Eukaryota</taxon>
        <taxon>Fungi</taxon>
        <taxon>Dikarya</taxon>
        <taxon>Ascomycota</taxon>
        <taxon>Pezizomycotina</taxon>
        <taxon>Dothideomycetes</taxon>
        <taxon>Pleosporomycetidae</taxon>
        <taxon>Pleosporales</taxon>
        <taxon>Pleosporineae</taxon>
        <taxon>Pleosporaceae</taxon>
        <taxon>Stemphylium</taxon>
    </lineage>
</organism>
<evidence type="ECO:0000256" key="1">
    <source>
        <dbReference type="SAM" id="MobiDB-lite"/>
    </source>
</evidence>
<keyword evidence="3" id="KW-0548">Nucleotidyltransferase</keyword>
<feature type="compositionally biased region" description="Polar residues" evidence="1">
    <location>
        <begin position="144"/>
        <end position="169"/>
    </location>
</feature>
<accession>A0A364MWS1</accession>
<dbReference type="InterPro" id="IPR053134">
    <property type="entry name" value="RNA-dir_DNA_polymerase"/>
</dbReference>
<proteinExistence type="predicted"/>
<evidence type="ECO:0000313" key="4">
    <source>
        <dbReference type="Proteomes" id="UP000249619"/>
    </source>
</evidence>
<dbReference type="EC" id="2.7.7.49" evidence="3"/>
<comment type="caution">
    <text evidence="3">The sequence shown here is derived from an EMBL/GenBank/DDBJ whole genome shotgun (WGS) entry which is preliminary data.</text>
</comment>
<dbReference type="CDD" id="cd01647">
    <property type="entry name" value="RT_LTR"/>
    <property type="match status" value="1"/>
</dbReference>
<evidence type="ECO:0000259" key="2">
    <source>
        <dbReference type="Pfam" id="PF00078"/>
    </source>
</evidence>
<dbReference type="EMBL" id="QGDH01000125">
    <property type="protein sequence ID" value="RAR05874.1"/>
    <property type="molecule type" value="Genomic_DNA"/>
</dbReference>
<dbReference type="GO" id="GO:0003964">
    <property type="term" value="F:RNA-directed DNA polymerase activity"/>
    <property type="evidence" value="ECO:0007669"/>
    <property type="project" value="UniProtKB-EC"/>
</dbReference>
<keyword evidence="4" id="KW-1185">Reference proteome</keyword>
<feature type="region of interest" description="Disordered" evidence="1">
    <location>
        <begin position="237"/>
        <end position="260"/>
    </location>
</feature>
<feature type="region of interest" description="Disordered" evidence="1">
    <location>
        <begin position="1"/>
        <end position="101"/>
    </location>
</feature>
<feature type="domain" description="Reverse transcriptase" evidence="2">
    <location>
        <begin position="384"/>
        <end position="478"/>
    </location>
</feature>
<dbReference type="InterPro" id="IPR000477">
    <property type="entry name" value="RT_dom"/>
</dbReference>
<dbReference type="AlphaFoldDB" id="A0A364MWS1"/>